<protein>
    <submittedName>
        <fullName evidence="1">Uncharacterized protein</fullName>
    </submittedName>
</protein>
<reference evidence="1" key="1">
    <citation type="submission" date="2018-06" db="EMBL/GenBank/DDBJ databases">
        <authorList>
            <person name="Zhirakovskaya E."/>
        </authorList>
    </citation>
    <scope>NUCLEOTIDE SEQUENCE</scope>
</reference>
<dbReference type="Gene3D" id="3.40.50.300">
    <property type="entry name" value="P-loop containing nucleotide triphosphate hydrolases"/>
    <property type="match status" value="2"/>
</dbReference>
<dbReference type="GO" id="GO:0003678">
    <property type="term" value="F:DNA helicase activity"/>
    <property type="evidence" value="ECO:0007669"/>
    <property type="project" value="InterPro"/>
</dbReference>
<sequence>MGKRKFQLPGEEDLNKDQDRVLALPEDGQYLIVGGPGTGKSVVALLRALKYQDNDDYVFLVYNKVLKALSRQLLNINLNKYLTIITWFNYVFKKITNEKNTPQKNNDGYHTPDYAAIISKYEGLECSSRSLHIIIDEGQDMPPSFYEALVCAGYQNFFIVADQNQQITDDNSNRQELTDNLGLESKDVIELRINYRNSHPIALFASCFYTDKASPAPELPDRESLETPVLYKQISNEKTFEMILREADKDTKKLIGVVVANHKVRLEYIDGIKNLNITLDNALPIISTYSSTDTEEVTIDFSQGGVVVLNDKSIKGLEFDIVYIIIDGFKIYNNDQTSMKKRLYVMSSRAIEKLALVSTQDNSSILSLLPTDEKIMKISKGF</sequence>
<dbReference type="GO" id="GO:0003677">
    <property type="term" value="F:DNA binding"/>
    <property type="evidence" value="ECO:0007669"/>
    <property type="project" value="InterPro"/>
</dbReference>
<gene>
    <name evidence="1" type="ORF">MNBD_GAMMA03-717</name>
</gene>
<dbReference type="SUPFAM" id="SSF52540">
    <property type="entry name" value="P-loop containing nucleoside triphosphate hydrolases"/>
    <property type="match status" value="1"/>
</dbReference>
<name>A0A3B0VXE8_9ZZZZ</name>
<dbReference type="EMBL" id="UOFC01000023">
    <property type="protein sequence ID" value="VAW44793.1"/>
    <property type="molecule type" value="Genomic_DNA"/>
</dbReference>
<dbReference type="InterPro" id="IPR000212">
    <property type="entry name" value="DNA_helicase_UvrD/REP"/>
</dbReference>
<accession>A0A3B0VXE8</accession>
<evidence type="ECO:0000313" key="1">
    <source>
        <dbReference type="EMBL" id="VAW44793.1"/>
    </source>
</evidence>
<proteinExistence type="predicted"/>
<dbReference type="PANTHER" id="PTHR11070">
    <property type="entry name" value="UVRD / RECB / PCRA DNA HELICASE FAMILY MEMBER"/>
    <property type="match status" value="1"/>
</dbReference>
<dbReference type="AlphaFoldDB" id="A0A3B0VXE8"/>
<organism evidence="1">
    <name type="scientific">hydrothermal vent metagenome</name>
    <dbReference type="NCBI Taxonomy" id="652676"/>
    <lineage>
        <taxon>unclassified sequences</taxon>
        <taxon>metagenomes</taxon>
        <taxon>ecological metagenomes</taxon>
    </lineage>
</organism>
<dbReference type="GO" id="GO:0005524">
    <property type="term" value="F:ATP binding"/>
    <property type="evidence" value="ECO:0007669"/>
    <property type="project" value="InterPro"/>
</dbReference>
<dbReference type="InterPro" id="IPR027417">
    <property type="entry name" value="P-loop_NTPase"/>
</dbReference>